<dbReference type="EnsemblProtists" id="EOD06746">
    <property type="protein sequence ID" value="EOD06746"/>
    <property type="gene ID" value="EMIHUDRAFT_465816"/>
</dbReference>
<dbReference type="SUPFAM" id="SSF50891">
    <property type="entry name" value="Cyclophilin-like"/>
    <property type="match status" value="1"/>
</dbReference>
<evidence type="ECO:0000256" key="1">
    <source>
        <dbReference type="ARBA" id="ARBA00022737"/>
    </source>
</evidence>
<keyword evidence="8" id="KW-1185">Reference proteome</keyword>
<dbReference type="HOGENOM" id="CLU_446522_0_0_1"/>
<dbReference type="Pfam" id="PF00254">
    <property type="entry name" value="FKBP_C"/>
    <property type="match status" value="1"/>
</dbReference>
<dbReference type="Gene3D" id="2.40.100.10">
    <property type="entry name" value="Cyclophilin-like"/>
    <property type="match status" value="2"/>
</dbReference>
<proteinExistence type="predicted"/>
<dbReference type="InterPro" id="IPR011990">
    <property type="entry name" value="TPR-like_helical_dom_sf"/>
</dbReference>
<reference evidence="7" key="2">
    <citation type="submission" date="2024-10" db="UniProtKB">
        <authorList>
            <consortium name="EnsemblProtists"/>
        </authorList>
    </citation>
    <scope>IDENTIFICATION</scope>
</reference>
<organism evidence="7 8">
    <name type="scientific">Emiliania huxleyi (strain CCMP1516)</name>
    <dbReference type="NCBI Taxonomy" id="280463"/>
    <lineage>
        <taxon>Eukaryota</taxon>
        <taxon>Haptista</taxon>
        <taxon>Haptophyta</taxon>
        <taxon>Prymnesiophyceae</taxon>
        <taxon>Isochrysidales</taxon>
        <taxon>Noelaerhabdaceae</taxon>
        <taxon>Emiliania</taxon>
    </lineage>
</organism>
<comment type="catalytic activity">
    <reaction evidence="3">
        <text>[protein]-peptidylproline (omega=180) = [protein]-peptidylproline (omega=0)</text>
        <dbReference type="Rhea" id="RHEA:16237"/>
        <dbReference type="Rhea" id="RHEA-COMP:10747"/>
        <dbReference type="Rhea" id="RHEA-COMP:10748"/>
        <dbReference type="ChEBI" id="CHEBI:83833"/>
        <dbReference type="ChEBI" id="CHEBI:83834"/>
        <dbReference type="EC" id="5.2.1.8"/>
    </reaction>
</comment>
<feature type="region of interest" description="Disordered" evidence="4">
    <location>
        <begin position="538"/>
        <end position="568"/>
    </location>
</feature>
<dbReference type="InterPro" id="IPR029000">
    <property type="entry name" value="Cyclophilin-like_dom_sf"/>
</dbReference>
<dbReference type="PANTHER" id="PTHR46512:SF9">
    <property type="entry name" value="PEPTIDYLPROLYL ISOMERASE"/>
    <property type="match status" value="1"/>
</dbReference>
<dbReference type="SUPFAM" id="SSF48452">
    <property type="entry name" value="TPR-like"/>
    <property type="match status" value="1"/>
</dbReference>
<protein>
    <recommendedName>
        <fullName evidence="3">peptidylprolyl isomerase</fullName>
        <ecNumber evidence="3">5.2.1.8</ecNumber>
    </recommendedName>
</protein>
<dbReference type="eggNOG" id="KOG0546">
    <property type="taxonomic scope" value="Eukaryota"/>
</dbReference>
<name>A0A0D3I661_EMIH1</name>
<dbReference type="KEGG" id="ehx:EMIHUDRAFT_465816"/>
<evidence type="ECO:0000313" key="7">
    <source>
        <dbReference type="EnsemblProtists" id="EOD06746"/>
    </source>
</evidence>
<dbReference type="SUPFAM" id="SSF54534">
    <property type="entry name" value="FKBP-like"/>
    <property type="match status" value="1"/>
</dbReference>
<dbReference type="Pfam" id="PF00160">
    <property type="entry name" value="Pro_isomerase"/>
    <property type="match status" value="1"/>
</dbReference>
<evidence type="ECO:0000313" key="8">
    <source>
        <dbReference type="Proteomes" id="UP000013827"/>
    </source>
</evidence>
<reference evidence="8" key="1">
    <citation type="journal article" date="2013" name="Nature">
        <title>Pan genome of the phytoplankton Emiliania underpins its global distribution.</title>
        <authorList>
            <person name="Read B.A."/>
            <person name="Kegel J."/>
            <person name="Klute M.J."/>
            <person name="Kuo A."/>
            <person name="Lefebvre S.C."/>
            <person name="Maumus F."/>
            <person name="Mayer C."/>
            <person name="Miller J."/>
            <person name="Monier A."/>
            <person name="Salamov A."/>
            <person name="Young J."/>
            <person name="Aguilar M."/>
            <person name="Claverie J.M."/>
            <person name="Frickenhaus S."/>
            <person name="Gonzalez K."/>
            <person name="Herman E.K."/>
            <person name="Lin Y.C."/>
            <person name="Napier J."/>
            <person name="Ogata H."/>
            <person name="Sarno A.F."/>
            <person name="Shmutz J."/>
            <person name="Schroeder D."/>
            <person name="de Vargas C."/>
            <person name="Verret F."/>
            <person name="von Dassow P."/>
            <person name="Valentin K."/>
            <person name="Van de Peer Y."/>
            <person name="Wheeler G."/>
            <person name="Dacks J.B."/>
            <person name="Delwiche C.F."/>
            <person name="Dyhrman S.T."/>
            <person name="Glockner G."/>
            <person name="John U."/>
            <person name="Richards T."/>
            <person name="Worden A.Z."/>
            <person name="Zhang X."/>
            <person name="Grigoriev I.V."/>
            <person name="Allen A.E."/>
            <person name="Bidle K."/>
            <person name="Borodovsky M."/>
            <person name="Bowler C."/>
            <person name="Brownlee C."/>
            <person name="Cock J.M."/>
            <person name="Elias M."/>
            <person name="Gladyshev V.N."/>
            <person name="Groth M."/>
            <person name="Guda C."/>
            <person name="Hadaegh A."/>
            <person name="Iglesias-Rodriguez M.D."/>
            <person name="Jenkins J."/>
            <person name="Jones B.M."/>
            <person name="Lawson T."/>
            <person name="Leese F."/>
            <person name="Lindquist E."/>
            <person name="Lobanov A."/>
            <person name="Lomsadze A."/>
            <person name="Malik S.B."/>
            <person name="Marsh M.E."/>
            <person name="Mackinder L."/>
            <person name="Mock T."/>
            <person name="Mueller-Roeber B."/>
            <person name="Pagarete A."/>
            <person name="Parker M."/>
            <person name="Probert I."/>
            <person name="Quesneville H."/>
            <person name="Raines C."/>
            <person name="Rensing S.A."/>
            <person name="Riano-Pachon D.M."/>
            <person name="Richier S."/>
            <person name="Rokitta S."/>
            <person name="Shiraiwa Y."/>
            <person name="Soanes D.M."/>
            <person name="van der Giezen M."/>
            <person name="Wahlund T.M."/>
            <person name="Williams B."/>
            <person name="Wilson W."/>
            <person name="Wolfe G."/>
            <person name="Wurch L.L."/>
        </authorList>
    </citation>
    <scope>NUCLEOTIDE SEQUENCE</scope>
</reference>
<dbReference type="RefSeq" id="XP_005759175.1">
    <property type="nucleotide sequence ID" value="XM_005759118.1"/>
</dbReference>
<evidence type="ECO:0000256" key="4">
    <source>
        <dbReference type="SAM" id="MobiDB-lite"/>
    </source>
</evidence>
<evidence type="ECO:0000256" key="2">
    <source>
        <dbReference type="ARBA" id="ARBA00022803"/>
    </source>
</evidence>
<dbReference type="InterPro" id="IPR046357">
    <property type="entry name" value="PPIase_dom_sf"/>
</dbReference>
<dbReference type="PaxDb" id="2903-EOD06746"/>
<dbReference type="InterPro" id="IPR001179">
    <property type="entry name" value="PPIase_FKBP_dom"/>
</dbReference>
<dbReference type="InterPro" id="IPR050754">
    <property type="entry name" value="FKBP4/5/8-like"/>
</dbReference>
<evidence type="ECO:0000259" key="6">
    <source>
        <dbReference type="PROSITE" id="PS50072"/>
    </source>
</evidence>
<feature type="region of interest" description="Disordered" evidence="4">
    <location>
        <begin position="57"/>
        <end position="78"/>
    </location>
</feature>
<dbReference type="PANTHER" id="PTHR46512">
    <property type="entry name" value="PEPTIDYLPROLYL ISOMERASE"/>
    <property type="match status" value="1"/>
</dbReference>
<sequence>MAATSWTLERLTAAGADVEALRSSCSDKAALHEQLKALGVAKLGDRLRVAELLQRKAPAPAPAAPPPTAPPPPAAAPGGWSVALEGMVDLVGDGGVLKRVRREGAAGGDRPPVPSRVKLRWVGRLAADGRRFESGVVETALGDGLLVRGLERGLRSMARGEEASLLLRPEYAFGPSGRPAAGEGFADVPGGASVMFEVELISWTAPKREVWEMGAGEVLDEAARLKASGGQAVGAKDYTGALAAYRAAARLLLDEAPLEGYASLGELRAPAGREEEARQLLVACRLNEAACCLRCDEWAAAAAACDAAVSRLSDPLGAEAEANVKALFRRAKARSRSSDFGAARRDLREAARLAPTNREVRELWSELRQAEERREAGGKALLAKMGAAGGRGGLRPRVWFDVSVGGVPAGRIVFELFADKLPRTCENFRALCTGEGGLSPRTGKPLCYRGSTFHRAARAHVPHRNGSQFFITTKATTQSLGGATISHFDYRHVVFGRVASRHGVAVVDKIQKLPADTKHGHRLFDAVVITDCGEEAVEGADDEAARRAEAPPPPATAEAAEAAEAEAAPKAWFEVAAEAEAAEEAAAAARREARAVPAVDPDDHTVSAEVDD</sequence>
<keyword evidence="2" id="KW-0802">TPR repeat</keyword>
<dbReference type="AlphaFoldDB" id="A0A0D3I661"/>
<dbReference type="Gene3D" id="1.25.40.10">
    <property type="entry name" value="Tetratricopeptide repeat domain"/>
    <property type="match status" value="1"/>
</dbReference>
<dbReference type="eggNOG" id="KOG0543">
    <property type="taxonomic scope" value="Eukaryota"/>
</dbReference>
<evidence type="ECO:0000259" key="5">
    <source>
        <dbReference type="PROSITE" id="PS50059"/>
    </source>
</evidence>
<dbReference type="GO" id="GO:0003755">
    <property type="term" value="F:peptidyl-prolyl cis-trans isomerase activity"/>
    <property type="evidence" value="ECO:0007669"/>
    <property type="project" value="UniProtKB-KW"/>
</dbReference>
<keyword evidence="3" id="KW-0413">Isomerase</keyword>
<dbReference type="STRING" id="2903.R1D769"/>
<dbReference type="GeneID" id="17252960"/>
<accession>A0A0D3I661</accession>
<dbReference type="Proteomes" id="UP000013827">
    <property type="component" value="Unassembled WGS sequence"/>
</dbReference>
<dbReference type="PROSITE" id="PS50072">
    <property type="entry name" value="CSA_PPIASE_2"/>
    <property type="match status" value="1"/>
</dbReference>
<keyword evidence="3" id="KW-0697">Rotamase</keyword>
<dbReference type="Gene3D" id="3.10.50.40">
    <property type="match status" value="1"/>
</dbReference>
<feature type="compositionally biased region" description="Low complexity" evidence="4">
    <location>
        <begin position="556"/>
        <end position="568"/>
    </location>
</feature>
<feature type="domain" description="PPIase cyclophilin-type" evidence="6">
    <location>
        <begin position="399"/>
        <end position="534"/>
    </location>
</feature>
<evidence type="ECO:0000256" key="3">
    <source>
        <dbReference type="PROSITE-ProRule" id="PRU00277"/>
    </source>
</evidence>
<feature type="region of interest" description="Disordered" evidence="4">
    <location>
        <begin position="584"/>
        <end position="612"/>
    </location>
</feature>
<dbReference type="EC" id="5.2.1.8" evidence="3"/>
<dbReference type="InterPro" id="IPR002130">
    <property type="entry name" value="Cyclophilin-type_PPIase_dom"/>
</dbReference>
<feature type="domain" description="PPIase FKBP-type" evidence="5">
    <location>
        <begin position="114"/>
        <end position="204"/>
    </location>
</feature>
<feature type="compositionally biased region" description="Pro residues" evidence="4">
    <location>
        <begin position="59"/>
        <end position="75"/>
    </location>
</feature>
<dbReference type="PROSITE" id="PS50059">
    <property type="entry name" value="FKBP_PPIASE"/>
    <property type="match status" value="1"/>
</dbReference>
<keyword evidence="1" id="KW-0677">Repeat</keyword>